<sequence>MNTITNNLGQKQSFKTILDIYDRIEIPVIQRDYAQGRTGKKETNVRRGILNHIFNALSEGCSVELDFIYGVERQYVNSDGMQRIALIPIDGQQRLTTLWLIHWYLACKAGLLDDPQSDTKKMLSRFTYETRVSSKDFLNALCNQNVNASPNIKTEIIENAIWFDEAWKLDPSVMGFITMLDAIANHEVVKNSDPAVLYNRLVADESAVSFYFLSLEKFGLGEEIYTRMNARGKVLTNFEVFKSNFFKIIDDSPLKDEITRKIEYDWVTNLWPYKEKDVYVTDAPFMNWLRYVTQMLIETSKSKNNKDADKDTDYLSLNILAKVYNKLENLKFLVDSLNLIPRIKDCDVDCCLEWNEEDKGLASAVKWIATDGESTDVMKQMCVFAAIKYLRKFPNEKGIGDFIRVIRNLIANTPDRSMREWPTMVESINGLISQNVYALLANNTPSLAGFRVEQREIEIFKAKIIDKHPNAYSLICEMDSDPLLTAREGNLIIELHESKATDHFTLKLDQINPDRVNINNLRNIFKAYKKLSTFHNSNYFDAVWGEFLQTDLYHSNDSECWWSDGDNNYINYANHPIILKLVREVMDNNGDADTTIVARQKRIIKQLLNKTTNDLSQLTNPQDQLYVLYIGTVALLGKSYKDFFVCGRYNFGWVNAEPGYTTPFITLLDSSIRNQIFQAFPERFRKDTGIVDYRTPWILKVNSRGKNFFQRLSDWANI</sequence>
<reference evidence="2 3" key="1">
    <citation type="submission" date="2013-04" db="EMBL/GenBank/DDBJ databases">
        <title>The Genome Sequence of Bacteroides massiliensis dnLKV3.</title>
        <authorList>
            <consortium name="The Broad Institute Genomics Platform"/>
            <consortium name="The Broad Institute Genome Sequencing Center for Infectious Disease"/>
            <person name="Earl A."/>
            <person name="Xavier R."/>
            <person name="Kuhn K."/>
            <person name="Stappenbeck T."/>
            <person name="Walker B."/>
            <person name="Young S."/>
            <person name="Zeng Q."/>
            <person name="Gargeya S."/>
            <person name="Fitzgerald M."/>
            <person name="Haas B."/>
            <person name="Abouelleil A."/>
            <person name="Allen A.W."/>
            <person name="Alvarado L."/>
            <person name="Arachchi H.M."/>
            <person name="Berlin A.M."/>
            <person name="Chapman S.B."/>
            <person name="Gainer-Dewar J."/>
            <person name="Goldberg J."/>
            <person name="Griggs A."/>
            <person name="Gujja S."/>
            <person name="Hansen M."/>
            <person name="Howarth C."/>
            <person name="Imamovic A."/>
            <person name="Ireland A."/>
            <person name="Larimer J."/>
            <person name="McCowan C."/>
            <person name="Murphy C."/>
            <person name="Pearson M."/>
            <person name="Poon T.W."/>
            <person name="Priest M."/>
            <person name="Roberts A."/>
            <person name="Saif S."/>
            <person name="Shea T."/>
            <person name="Sisk P."/>
            <person name="Sykes S."/>
            <person name="Wortman J."/>
            <person name="Nusbaum C."/>
            <person name="Birren B."/>
        </authorList>
    </citation>
    <scope>NUCLEOTIDE SEQUENCE [LARGE SCALE GENOMIC DNA]</scope>
    <source>
        <strain evidence="3">dnLKV3</strain>
    </source>
</reference>
<dbReference type="OrthoDB" id="3654724at2"/>
<evidence type="ECO:0000313" key="3">
    <source>
        <dbReference type="Proteomes" id="UP000014200"/>
    </source>
</evidence>
<name>R9HY23_9BACT</name>
<dbReference type="STRING" id="1235788.C802_04268"/>
<dbReference type="PATRIC" id="fig|1235788.3.peg.4376"/>
<dbReference type="Pfam" id="PF03235">
    <property type="entry name" value="GmrSD_N"/>
    <property type="match status" value="1"/>
</dbReference>
<dbReference type="RefSeq" id="WP_016278446.1">
    <property type="nucleotide sequence ID" value="NZ_JABVZU010000003.1"/>
</dbReference>
<organism evidence="2 3">
    <name type="scientific">Phocaeicola sartorii</name>
    <dbReference type="NCBI Taxonomy" id="671267"/>
    <lineage>
        <taxon>Bacteria</taxon>
        <taxon>Pseudomonadati</taxon>
        <taxon>Bacteroidota</taxon>
        <taxon>Bacteroidia</taxon>
        <taxon>Bacteroidales</taxon>
        <taxon>Bacteroidaceae</taxon>
        <taxon>Phocaeicola</taxon>
    </lineage>
</organism>
<dbReference type="InterPro" id="IPR004919">
    <property type="entry name" value="GmrSD_N"/>
</dbReference>
<dbReference type="EMBL" id="ASSP01000030">
    <property type="protein sequence ID" value="EOS08902.1"/>
    <property type="molecule type" value="Genomic_DNA"/>
</dbReference>
<feature type="domain" description="GmrSD restriction endonucleases N-terminal" evidence="1">
    <location>
        <begin position="17"/>
        <end position="246"/>
    </location>
</feature>
<dbReference type="AlphaFoldDB" id="R9HY23"/>
<gene>
    <name evidence="2" type="ORF">C802_04268</name>
</gene>
<accession>R9HY23</accession>
<dbReference type="Proteomes" id="UP000014200">
    <property type="component" value="Unassembled WGS sequence"/>
</dbReference>
<dbReference type="HOGENOM" id="CLU_019971_0_0_10"/>
<evidence type="ECO:0000313" key="2">
    <source>
        <dbReference type="EMBL" id="EOS08902.1"/>
    </source>
</evidence>
<protein>
    <recommendedName>
        <fullName evidence="1">GmrSD restriction endonucleases N-terminal domain-containing protein</fullName>
    </recommendedName>
</protein>
<evidence type="ECO:0000259" key="1">
    <source>
        <dbReference type="Pfam" id="PF03235"/>
    </source>
</evidence>
<dbReference type="GeneID" id="82153620"/>
<comment type="caution">
    <text evidence="2">The sequence shown here is derived from an EMBL/GenBank/DDBJ whole genome shotgun (WGS) entry which is preliminary data.</text>
</comment>
<proteinExistence type="predicted"/>
<keyword evidence="3" id="KW-1185">Reference proteome</keyword>